<name>A0A2P4UL63_9ACTN</name>
<keyword evidence="2" id="KW-0812">Transmembrane</keyword>
<reference evidence="4 5" key="1">
    <citation type="journal article" date="2017" name="Chemistry">
        <title>Isolation, Biosynthesis and Chemical Modifications of Rubterolones A-F: Rare Tropolone Alkaloids from Actinomadura sp. 5-2.</title>
        <authorList>
            <person name="Guo H."/>
            <person name="Benndorf R."/>
            <person name="Leichnitz D."/>
            <person name="Klassen J.L."/>
            <person name="Vollmers J."/>
            <person name="Gorls H."/>
            <person name="Steinacker M."/>
            <person name="Weigel C."/>
            <person name="Dahse H.M."/>
            <person name="Kaster A.K."/>
            <person name="de Beer Z.W."/>
            <person name="Poulsen M."/>
            <person name="Beemelmanns C."/>
        </authorList>
    </citation>
    <scope>NUCLEOTIDE SEQUENCE [LARGE SCALE GENOMIC DNA]</scope>
    <source>
        <strain evidence="4 5">5-2</strain>
    </source>
</reference>
<dbReference type="RefSeq" id="WP_235827978.1">
    <property type="nucleotide sequence ID" value="NZ_MTBP01000001.1"/>
</dbReference>
<feature type="compositionally biased region" description="Low complexity" evidence="1">
    <location>
        <begin position="31"/>
        <end position="42"/>
    </location>
</feature>
<evidence type="ECO:0000313" key="4">
    <source>
        <dbReference type="EMBL" id="POM25775.1"/>
    </source>
</evidence>
<comment type="caution">
    <text evidence="4">The sequence shown here is derived from an EMBL/GenBank/DDBJ whole genome shotgun (WGS) entry which is preliminary data.</text>
</comment>
<feature type="domain" description="YdbS-like PH" evidence="3">
    <location>
        <begin position="140"/>
        <end position="218"/>
    </location>
</feature>
<evidence type="ECO:0000313" key="5">
    <source>
        <dbReference type="Proteomes" id="UP000242367"/>
    </source>
</evidence>
<feature type="transmembrane region" description="Helical" evidence="2">
    <location>
        <begin position="119"/>
        <end position="141"/>
    </location>
</feature>
<dbReference type="PANTHER" id="PTHR34473">
    <property type="entry name" value="UPF0699 TRANSMEMBRANE PROTEIN YDBS"/>
    <property type="match status" value="1"/>
</dbReference>
<protein>
    <submittedName>
        <fullName evidence="4">Bacterial membrane flanked domain protein</fullName>
    </submittedName>
</protein>
<feature type="domain" description="YdbS-like PH" evidence="3">
    <location>
        <begin position="300"/>
        <end position="371"/>
    </location>
</feature>
<keyword evidence="5" id="KW-1185">Reference proteome</keyword>
<feature type="transmembrane region" description="Helical" evidence="2">
    <location>
        <begin position="278"/>
        <end position="303"/>
    </location>
</feature>
<evidence type="ECO:0000256" key="2">
    <source>
        <dbReference type="SAM" id="Phobius"/>
    </source>
</evidence>
<organism evidence="4 5">
    <name type="scientific">Actinomadura rubteroloni</name>
    <dbReference type="NCBI Taxonomy" id="1926885"/>
    <lineage>
        <taxon>Bacteria</taxon>
        <taxon>Bacillati</taxon>
        <taxon>Actinomycetota</taxon>
        <taxon>Actinomycetes</taxon>
        <taxon>Streptosporangiales</taxon>
        <taxon>Thermomonosporaceae</taxon>
        <taxon>Actinomadura</taxon>
    </lineage>
</organism>
<keyword evidence="2" id="KW-1133">Transmembrane helix</keyword>
<feature type="transmembrane region" description="Helical" evidence="2">
    <location>
        <begin position="250"/>
        <end position="272"/>
    </location>
</feature>
<evidence type="ECO:0000256" key="1">
    <source>
        <dbReference type="SAM" id="MobiDB-lite"/>
    </source>
</evidence>
<feature type="region of interest" description="Disordered" evidence="1">
    <location>
        <begin position="1"/>
        <end position="42"/>
    </location>
</feature>
<dbReference type="InterPro" id="IPR014529">
    <property type="entry name" value="UCP026631"/>
</dbReference>
<feature type="transmembrane region" description="Helical" evidence="2">
    <location>
        <begin position="88"/>
        <end position="107"/>
    </location>
</feature>
<dbReference type="PIRSF" id="PIRSF026631">
    <property type="entry name" value="UCP026631"/>
    <property type="match status" value="1"/>
</dbReference>
<dbReference type="EMBL" id="MTBP01000001">
    <property type="protein sequence ID" value="POM25775.1"/>
    <property type="molecule type" value="Genomic_DNA"/>
</dbReference>
<evidence type="ECO:0000259" key="3">
    <source>
        <dbReference type="Pfam" id="PF03703"/>
    </source>
</evidence>
<accession>A0A2P4UL63</accession>
<dbReference type="Pfam" id="PF03703">
    <property type="entry name" value="bPH_2"/>
    <property type="match status" value="3"/>
</dbReference>
<gene>
    <name evidence="4" type="ORF">BTM25_01580</name>
</gene>
<sequence length="499" mass="54112">MPPQSYGRPPYGPQAGRPGLPYPPVPPPVGPDGRPFRAGPPAYRPYAPLFQPPAYGPPPQYYMPGPPPRPPVRFSEGTHRLHWATAPLRAFAILIVYFVLLGMPLLLTRSDGGAAVNLLRFTLVTVPFVVVAVAAGIWGWLSVRFRVEGDDLVVVTGVLRKRTRSIPLSRVQAIDVVRPLVTRFFRLSEVRVEAAGGEQSEIILRYLGRDAGQALRAELLAIAAGLPGQTPEAPERHFWKVRYGQLLGSLAMRLPVLGTFLLLIGSLMFMVIYGEPAILAVTVPALLGLIRGVVAPAIMYAGFRVAVSPDGLRLRYGMLETRMQTLPPGRVQAVGIVEPALWRSVGWARLEITVAGYAGDRQALSSVLLPVAPRSVCMGLVRLLFMLRDVDAIPLVPPAQFSIALDHPEGAGADDVLFVSRHGWPGRRTDVIPVVRAQSVRMTVNPLQRMLGLATVHVDAPSGPIRVRAADRELGEARAMVESIAKRSVDPRNAPSFGA</sequence>
<dbReference type="InterPro" id="IPR005182">
    <property type="entry name" value="YdbS-like_PH"/>
</dbReference>
<proteinExistence type="predicted"/>
<dbReference type="AlphaFoldDB" id="A0A2P4UL63"/>
<dbReference type="Proteomes" id="UP000242367">
    <property type="component" value="Unassembled WGS sequence"/>
</dbReference>
<keyword evidence="2" id="KW-0472">Membrane</keyword>
<dbReference type="PANTHER" id="PTHR34473:SF2">
    <property type="entry name" value="UPF0699 TRANSMEMBRANE PROTEIN YDBT"/>
    <property type="match status" value="1"/>
</dbReference>
<feature type="compositionally biased region" description="Pro residues" evidence="1">
    <location>
        <begin position="20"/>
        <end position="30"/>
    </location>
</feature>
<feature type="domain" description="YdbS-like PH" evidence="3">
    <location>
        <begin position="419"/>
        <end position="478"/>
    </location>
</feature>